<keyword evidence="3" id="KW-1185">Reference proteome</keyword>
<dbReference type="Proteomes" id="UP000009022">
    <property type="component" value="Unassembled WGS sequence"/>
</dbReference>
<feature type="compositionally biased region" description="Polar residues" evidence="1">
    <location>
        <begin position="123"/>
        <end position="138"/>
    </location>
</feature>
<feature type="region of interest" description="Disordered" evidence="1">
    <location>
        <begin position="1"/>
        <end position="70"/>
    </location>
</feature>
<evidence type="ECO:0000256" key="1">
    <source>
        <dbReference type="SAM" id="MobiDB-lite"/>
    </source>
</evidence>
<feature type="region of interest" description="Disordered" evidence="1">
    <location>
        <begin position="111"/>
        <end position="142"/>
    </location>
</feature>
<protein>
    <submittedName>
        <fullName evidence="2">Uncharacterized protein</fullName>
    </submittedName>
</protein>
<gene>
    <name evidence="2" type="ORF">TRIADDRAFT_54748</name>
</gene>
<dbReference type="GeneID" id="6752325"/>
<feature type="compositionally biased region" description="Polar residues" evidence="1">
    <location>
        <begin position="263"/>
        <end position="274"/>
    </location>
</feature>
<dbReference type="HOGENOM" id="CLU_981166_0_0_1"/>
<dbReference type="OrthoDB" id="10072347at2759"/>
<organism evidence="2 3">
    <name type="scientific">Trichoplax adhaerens</name>
    <name type="common">Trichoplax reptans</name>
    <dbReference type="NCBI Taxonomy" id="10228"/>
    <lineage>
        <taxon>Eukaryota</taxon>
        <taxon>Metazoa</taxon>
        <taxon>Placozoa</taxon>
        <taxon>Uniplacotomia</taxon>
        <taxon>Trichoplacea</taxon>
        <taxon>Trichoplacidae</taxon>
        <taxon>Trichoplax</taxon>
    </lineage>
</organism>
<feature type="compositionally biased region" description="Basic residues" evidence="1">
    <location>
        <begin position="221"/>
        <end position="230"/>
    </location>
</feature>
<reference evidence="2 3" key="1">
    <citation type="journal article" date="2008" name="Nature">
        <title>The Trichoplax genome and the nature of placozoans.</title>
        <authorList>
            <person name="Srivastava M."/>
            <person name="Begovic E."/>
            <person name="Chapman J."/>
            <person name="Putnam N.H."/>
            <person name="Hellsten U."/>
            <person name="Kawashima T."/>
            <person name="Kuo A."/>
            <person name="Mitros T."/>
            <person name="Salamov A."/>
            <person name="Carpenter M.L."/>
            <person name="Signorovitch A.Y."/>
            <person name="Moreno M.A."/>
            <person name="Kamm K."/>
            <person name="Grimwood J."/>
            <person name="Schmutz J."/>
            <person name="Shapiro H."/>
            <person name="Grigoriev I.V."/>
            <person name="Buss L.W."/>
            <person name="Schierwater B."/>
            <person name="Dellaporta S.L."/>
            <person name="Rokhsar D.S."/>
        </authorList>
    </citation>
    <scope>NUCLEOTIDE SEQUENCE [LARGE SCALE GENOMIC DNA]</scope>
    <source>
        <strain evidence="2 3">Grell-BS-1999</strain>
    </source>
</reference>
<feature type="compositionally biased region" description="Polar residues" evidence="1">
    <location>
        <begin position="201"/>
        <end position="216"/>
    </location>
</feature>
<dbReference type="EMBL" id="DS985243">
    <property type="protein sequence ID" value="EDV27116.1"/>
    <property type="molecule type" value="Genomic_DNA"/>
</dbReference>
<evidence type="ECO:0000313" key="2">
    <source>
        <dbReference type="EMBL" id="EDV27116.1"/>
    </source>
</evidence>
<feature type="compositionally biased region" description="Polar residues" evidence="1">
    <location>
        <begin position="28"/>
        <end position="37"/>
    </location>
</feature>
<name>B3RSW0_TRIAD</name>
<proteinExistence type="predicted"/>
<feature type="compositionally biased region" description="Basic and acidic residues" evidence="1">
    <location>
        <begin position="60"/>
        <end position="69"/>
    </location>
</feature>
<feature type="region of interest" description="Disordered" evidence="1">
    <location>
        <begin position="182"/>
        <end position="284"/>
    </location>
</feature>
<feature type="compositionally biased region" description="Low complexity" evidence="1">
    <location>
        <begin position="10"/>
        <end position="20"/>
    </location>
</feature>
<dbReference type="CTD" id="6752325"/>
<dbReference type="PANTHER" id="PTHR34756:SF1">
    <property type="entry name" value="CELL DIVISION CYCLE-ASSOCIATED PROTEIN 3"/>
    <property type="match status" value="1"/>
</dbReference>
<dbReference type="RefSeq" id="XP_002111112.1">
    <property type="nucleotide sequence ID" value="XM_002111076.1"/>
</dbReference>
<accession>B3RSW0</accession>
<sequence length="284" mass="31362">MGSQVGKETSVPSSPSNVSSQLGDDPRSPSSNFTRTPVQKVACIDDPRSPSINVTRTPVHKLESFDDPRSPTMRFARTPVYVASQRISQLDNECQAIKFTISDSEIEQCQQEESYHKPIEDNVMQQKATDTSLTSGNDTQDDNLAQRAELTESVSGQEKVDDGALSLGEDVLPKLATLHLDTSKMDDNKQSKDKQEVIASRDSNNSCPASNQQAGENTEGKKKKKPRKKQIQNENIGVDKMMKGKILYPKLANGTDIPRSPLKDSQNSPFVNRNKNQRRLSGLS</sequence>
<feature type="compositionally biased region" description="Basic and acidic residues" evidence="1">
    <location>
        <begin position="182"/>
        <end position="196"/>
    </location>
</feature>
<dbReference type="InParanoid" id="B3RSW0"/>
<dbReference type="KEGG" id="tad:TRIADDRAFT_54748"/>
<dbReference type="PANTHER" id="PTHR34756">
    <property type="entry name" value="CELL DIVISION CYCLE-ASSOCIATED PROTEIN 3"/>
    <property type="match status" value="1"/>
</dbReference>
<dbReference type="AlphaFoldDB" id="B3RSW0"/>
<evidence type="ECO:0000313" key="3">
    <source>
        <dbReference type="Proteomes" id="UP000009022"/>
    </source>
</evidence>
<dbReference type="InterPro" id="IPR038832">
    <property type="entry name" value="CDCA3"/>
</dbReference>